<accession>D5STB3</accession>
<organism evidence="3 4">
    <name type="scientific">Planctopirus limnophila (strain ATCC 43296 / DSM 3776 / IFAM 1008 / Mu 290)</name>
    <name type="common">Planctomyces limnophilus</name>
    <dbReference type="NCBI Taxonomy" id="521674"/>
    <lineage>
        <taxon>Bacteria</taxon>
        <taxon>Pseudomonadati</taxon>
        <taxon>Planctomycetota</taxon>
        <taxon>Planctomycetia</taxon>
        <taxon>Planctomycetales</taxon>
        <taxon>Planctomycetaceae</taxon>
        <taxon>Planctopirus</taxon>
    </lineage>
</organism>
<evidence type="ECO:0000256" key="1">
    <source>
        <dbReference type="SAM" id="MobiDB-lite"/>
    </source>
</evidence>
<dbReference type="AlphaFoldDB" id="D5STB3"/>
<dbReference type="KEGG" id="plm:Plim_1039"/>
<proteinExistence type="predicted"/>
<feature type="transmembrane region" description="Helical" evidence="2">
    <location>
        <begin position="21"/>
        <end position="45"/>
    </location>
</feature>
<dbReference type="HOGENOM" id="CLU_915093_0_0_0"/>
<keyword evidence="2" id="KW-1133">Transmembrane helix</keyword>
<keyword evidence="4" id="KW-1185">Reference proteome</keyword>
<name>D5STB3_PLAL2</name>
<reference evidence="3 4" key="1">
    <citation type="journal article" date="2010" name="Stand. Genomic Sci.">
        <title>Complete genome sequence of Planctomyces limnophilus type strain (Mu 290).</title>
        <authorList>
            <person name="Labutti K."/>
            <person name="Sikorski J."/>
            <person name="Schneider S."/>
            <person name="Nolan M."/>
            <person name="Lucas S."/>
            <person name="Glavina Del Rio T."/>
            <person name="Tice H."/>
            <person name="Cheng J.F."/>
            <person name="Goodwin L."/>
            <person name="Pitluck S."/>
            <person name="Liolios K."/>
            <person name="Ivanova N."/>
            <person name="Mavromatis K."/>
            <person name="Mikhailova N."/>
            <person name="Pati A."/>
            <person name="Chen A."/>
            <person name="Palaniappan K."/>
            <person name="Land M."/>
            <person name="Hauser L."/>
            <person name="Chang Y.J."/>
            <person name="Jeffries C.D."/>
            <person name="Tindall B.J."/>
            <person name="Rohde M."/>
            <person name="Goker M."/>
            <person name="Woyke T."/>
            <person name="Bristow J."/>
            <person name="Eisen J.A."/>
            <person name="Markowitz V."/>
            <person name="Hugenholtz P."/>
            <person name="Kyrpides N.C."/>
            <person name="Klenk H.P."/>
            <person name="Lapidus A."/>
        </authorList>
    </citation>
    <scope>NUCLEOTIDE SEQUENCE [LARGE SCALE GENOMIC DNA]</scope>
    <source>
        <strain evidence="4">ATCC 43296 / DSM 3776 / IFAM 1008 / 290</strain>
    </source>
</reference>
<keyword evidence="2" id="KW-0472">Membrane</keyword>
<dbReference type="eggNOG" id="ENOG50336QE">
    <property type="taxonomic scope" value="Bacteria"/>
</dbReference>
<keyword evidence="2" id="KW-0812">Transmembrane</keyword>
<evidence type="ECO:0008006" key="5">
    <source>
        <dbReference type="Google" id="ProtNLM"/>
    </source>
</evidence>
<dbReference type="STRING" id="521674.Plim_1039"/>
<evidence type="ECO:0000313" key="4">
    <source>
        <dbReference type="Proteomes" id="UP000002220"/>
    </source>
</evidence>
<dbReference type="Proteomes" id="UP000002220">
    <property type="component" value="Chromosome"/>
</dbReference>
<feature type="compositionally biased region" description="Polar residues" evidence="1">
    <location>
        <begin position="304"/>
        <end position="314"/>
    </location>
</feature>
<dbReference type="EMBL" id="CP001744">
    <property type="protein sequence ID" value="ADG66881.1"/>
    <property type="molecule type" value="Genomic_DNA"/>
</dbReference>
<dbReference type="InterPro" id="IPR029044">
    <property type="entry name" value="Nucleotide-diphossugar_trans"/>
</dbReference>
<protein>
    <recommendedName>
        <fullName evidence="5">Nucleotide-diphospho-sugar transferase domain-containing protein</fullName>
    </recommendedName>
</protein>
<dbReference type="Gene3D" id="3.90.550.10">
    <property type="entry name" value="Spore Coat Polysaccharide Biosynthesis Protein SpsA, Chain A"/>
    <property type="match status" value="1"/>
</dbReference>
<evidence type="ECO:0000313" key="3">
    <source>
        <dbReference type="EMBL" id="ADG66881.1"/>
    </source>
</evidence>
<evidence type="ECO:0000256" key="2">
    <source>
        <dbReference type="SAM" id="Phobius"/>
    </source>
</evidence>
<gene>
    <name evidence="3" type="ordered locus">Plim_1039</name>
</gene>
<dbReference type="SUPFAM" id="SSF53448">
    <property type="entry name" value="Nucleotide-diphospho-sugar transferases"/>
    <property type="match status" value="1"/>
</dbReference>
<feature type="region of interest" description="Disordered" evidence="1">
    <location>
        <begin position="301"/>
        <end position="328"/>
    </location>
</feature>
<sequence length="328" mass="36232">MKSTMNSLRPRKTRHMEYSRAFAVISNSCYFSGILATLGSIYAYYGRDLRVYVVGHGLSAAERQILQSTNLGASLTLIDTEDFSHRPIGCWEAKQQCASELVGSVKTISLLDADLILLSRIDDVFELAERGKIVAPLDCGSIGFNTDYDIYSRRLAGCVRPNLNTGFVTFHTRMHWDLVALWAFTSRFGAYSPGRGMPLSFPGHGDPGIFNALLCQLHKDDAVHVLPERTWTNSVGWNRGHGLRIVARHGHQITAEHQPGGLRQRVLHSSGPKWWTPEGQRAFSSAGDVLTCFEEMSRIALPNSPASERSTPRTTEAPPSEVSLAVST</sequence>